<dbReference type="GO" id="GO:0009307">
    <property type="term" value="P:DNA restriction-modification system"/>
    <property type="evidence" value="ECO:0007669"/>
    <property type="project" value="UniProtKB-KW"/>
</dbReference>
<comment type="catalytic activity">
    <reaction evidence="5 8">
        <text>a 2'-deoxycytidine in DNA + S-adenosyl-L-methionine = a 5-methyl-2'-deoxycytidine in DNA + S-adenosyl-L-homocysteine + H(+)</text>
        <dbReference type="Rhea" id="RHEA:13681"/>
        <dbReference type="Rhea" id="RHEA-COMP:11369"/>
        <dbReference type="Rhea" id="RHEA-COMP:11370"/>
        <dbReference type="ChEBI" id="CHEBI:15378"/>
        <dbReference type="ChEBI" id="CHEBI:57856"/>
        <dbReference type="ChEBI" id="CHEBI:59789"/>
        <dbReference type="ChEBI" id="CHEBI:85452"/>
        <dbReference type="ChEBI" id="CHEBI:85454"/>
        <dbReference type="EC" id="2.1.1.37"/>
    </reaction>
</comment>
<keyword evidence="2 6" id="KW-0808">Transferase</keyword>
<reference evidence="9 10" key="1">
    <citation type="submission" date="2017-03" db="EMBL/GenBank/DDBJ databases">
        <title>Complete genome sequence of Candidatus 'Thiodictyon syntrophicum' sp. nov. strain Cad16T, a photolithoautotroph purple sulfur bacterium isolated from an alpine meromictic lake.</title>
        <authorList>
            <person name="Luedin S.M."/>
            <person name="Pothier J.F."/>
            <person name="Danza F."/>
            <person name="Storelli N."/>
            <person name="Wittwer M."/>
            <person name="Tonolla M."/>
        </authorList>
    </citation>
    <scope>NUCLEOTIDE SEQUENCE [LARGE SCALE GENOMIC DNA]</scope>
    <source>
        <strain evidence="9 10">Cad16T</strain>
    </source>
</reference>
<evidence type="ECO:0000256" key="8">
    <source>
        <dbReference type="RuleBase" id="RU000417"/>
    </source>
</evidence>
<dbReference type="GO" id="GO:0003886">
    <property type="term" value="F:DNA (cytosine-5-)-methyltransferase activity"/>
    <property type="evidence" value="ECO:0007669"/>
    <property type="project" value="UniProtKB-EC"/>
</dbReference>
<dbReference type="SUPFAM" id="SSF53335">
    <property type="entry name" value="S-adenosyl-L-methionine-dependent methyltransferases"/>
    <property type="match status" value="1"/>
</dbReference>
<keyword evidence="10" id="KW-1185">Reference proteome</keyword>
<dbReference type="PROSITE" id="PS51679">
    <property type="entry name" value="SAM_MT_C5"/>
    <property type="match status" value="1"/>
</dbReference>
<keyword evidence="4" id="KW-0680">Restriction system</keyword>
<evidence type="ECO:0000256" key="2">
    <source>
        <dbReference type="ARBA" id="ARBA00022679"/>
    </source>
</evidence>
<evidence type="ECO:0000313" key="9">
    <source>
        <dbReference type="EMBL" id="AUB84920.1"/>
    </source>
</evidence>
<dbReference type="InterPro" id="IPR050750">
    <property type="entry name" value="C5-MTase"/>
</dbReference>
<dbReference type="NCBIfam" id="TIGR00675">
    <property type="entry name" value="dcm"/>
    <property type="match status" value="1"/>
</dbReference>
<evidence type="ECO:0000256" key="6">
    <source>
        <dbReference type="PROSITE-ProRule" id="PRU01016"/>
    </source>
</evidence>
<dbReference type="Pfam" id="PF00145">
    <property type="entry name" value="DNA_methylase"/>
    <property type="match status" value="2"/>
</dbReference>
<keyword evidence="3 6" id="KW-0949">S-adenosyl-L-methionine</keyword>
<organism evidence="9 10">
    <name type="scientific">Candidatus Thiodictyon syntrophicum</name>
    <dbReference type="NCBI Taxonomy" id="1166950"/>
    <lineage>
        <taxon>Bacteria</taxon>
        <taxon>Pseudomonadati</taxon>
        <taxon>Pseudomonadota</taxon>
        <taxon>Gammaproteobacteria</taxon>
        <taxon>Chromatiales</taxon>
        <taxon>Chromatiaceae</taxon>
        <taxon>Thiodictyon</taxon>
    </lineage>
</organism>
<sequence>MSPKPSAPLTTVELFSGIGGFRIAADSLAISTVWANDISPLACAVYRDRFGADVLQEGDIKDLISDVPVHDILTAGFPCQPFSAAGKKEGIRDPRGTLFQSIVDVIQEKQPQHFVLENVKRLLSMEHGAHFATVLSALSALDYFIEWRILNAKDFGLAQNRERVFVVGTKVDSRTTKFGDVRELLRLAGNIDLASGPRGIGGLLAQPSNWKPLNRYAIKFPFWGVALNGKCLACGLDLFSAAMPLTYLQDVLETTTPAEYDYTIQTLARIQNSEIVDRFVNGVEIISNQAGGARMGYTIFGIGGLAPTLTASTSRHYERYKIDGRYRRLTPVEYARLQGFADDHCSAATNYDQYMLYGNAVPPPLATWVLSQLTEDRAEVFTVAVNNLEYTQLELFSA</sequence>
<dbReference type="KEGG" id="tsy:THSYN_24525"/>
<proteinExistence type="inferred from homology"/>
<dbReference type="Gene3D" id="3.90.120.10">
    <property type="entry name" value="DNA Methylase, subunit A, domain 2"/>
    <property type="match status" value="1"/>
</dbReference>
<dbReference type="Proteomes" id="UP000232638">
    <property type="component" value="Chromosome"/>
</dbReference>
<evidence type="ECO:0000256" key="3">
    <source>
        <dbReference type="ARBA" id="ARBA00022691"/>
    </source>
</evidence>
<dbReference type="GO" id="GO:0032259">
    <property type="term" value="P:methylation"/>
    <property type="evidence" value="ECO:0007669"/>
    <property type="project" value="UniProtKB-KW"/>
</dbReference>
<dbReference type="PANTHER" id="PTHR46098:SF1">
    <property type="entry name" value="TRNA (CYTOSINE(38)-C(5))-METHYLTRANSFERASE"/>
    <property type="match status" value="1"/>
</dbReference>
<accession>A0A2K8UH89</accession>
<dbReference type="RefSeq" id="WP_216644620.1">
    <property type="nucleotide sequence ID" value="NZ_CP020370.1"/>
</dbReference>
<keyword evidence="1 6" id="KW-0489">Methyltransferase</keyword>
<dbReference type="REBASE" id="226294">
    <property type="entry name" value="M.Tsy16TORF24525P"/>
</dbReference>
<evidence type="ECO:0000256" key="5">
    <source>
        <dbReference type="ARBA" id="ARBA00047422"/>
    </source>
</evidence>
<feature type="active site" evidence="6">
    <location>
        <position position="79"/>
    </location>
</feature>
<dbReference type="InterPro" id="IPR018117">
    <property type="entry name" value="C5_DNA_meth_AS"/>
</dbReference>
<evidence type="ECO:0000256" key="7">
    <source>
        <dbReference type="RuleBase" id="RU000416"/>
    </source>
</evidence>
<dbReference type="PANTHER" id="PTHR46098">
    <property type="entry name" value="TRNA (CYTOSINE(38)-C(5))-METHYLTRANSFERASE"/>
    <property type="match status" value="1"/>
</dbReference>
<protein>
    <recommendedName>
        <fullName evidence="8">Cytosine-specific methyltransferase</fullName>
        <ecNumber evidence="8">2.1.1.37</ecNumber>
    </recommendedName>
</protein>
<dbReference type="AlphaFoldDB" id="A0A2K8UH89"/>
<gene>
    <name evidence="9" type="ORF">THSYN_24525</name>
</gene>
<dbReference type="Gene3D" id="3.40.50.150">
    <property type="entry name" value="Vaccinia Virus protein VP39"/>
    <property type="match status" value="1"/>
</dbReference>
<evidence type="ECO:0000256" key="1">
    <source>
        <dbReference type="ARBA" id="ARBA00022603"/>
    </source>
</evidence>
<dbReference type="EMBL" id="CP020370">
    <property type="protein sequence ID" value="AUB84920.1"/>
    <property type="molecule type" value="Genomic_DNA"/>
</dbReference>
<evidence type="ECO:0000256" key="4">
    <source>
        <dbReference type="ARBA" id="ARBA00022747"/>
    </source>
</evidence>
<name>A0A2K8UH89_9GAMM</name>
<dbReference type="EC" id="2.1.1.37" evidence="8"/>
<dbReference type="PRINTS" id="PR00105">
    <property type="entry name" value="C5METTRFRASE"/>
</dbReference>
<evidence type="ECO:0000313" key="10">
    <source>
        <dbReference type="Proteomes" id="UP000232638"/>
    </source>
</evidence>
<dbReference type="PROSITE" id="PS00094">
    <property type="entry name" value="C5_MTASE_1"/>
    <property type="match status" value="1"/>
</dbReference>
<dbReference type="InterPro" id="IPR029063">
    <property type="entry name" value="SAM-dependent_MTases_sf"/>
</dbReference>
<comment type="similarity">
    <text evidence="6 7">Belongs to the class I-like SAM-binding methyltransferase superfamily. C5-methyltransferase family.</text>
</comment>
<dbReference type="InterPro" id="IPR001525">
    <property type="entry name" value="C5_MeTfrase"/>
</dbReference>